<accession>A0A8S5T1J8</accession>
<dbReference type="EMBL" id="BK032730">
    <property type="protein sequence ID" value="DAF57236.1"/>
    <property type="molecule type" value="Genomic_DNA"/>
</dbReference>
<reference evidence="1" key="1">
    <citation type="journal article" date="2021" name="Proc. Natl. Acad. Sci. U.S.A.">
        <title>A Catalog of Tens of Thousands of Viruses from Human Metagenomes Reveals Hidden Associations with Chronic Diseases.</title>
        <authorList>
            <person name="Tisza M.J."/>
            <person name="Buck C.B."/>
        </authorList>
    </citation>
    <scope>NUCLEOTIDE SEQUENCE</scope>
    <source>
        <strain evidence="1">Ct5ra14</strain>
    </source>
</reference>
<organism evidence="1">
    <name type="scientific">Myoviridae sp. ct5ra14</name>
    <dbReference type="NCBI Taxonomy" id="2827659"/>
    <lineage>
        <taxon>Viruses</taxon>
        <taxon>Duplodnaviria</taxon>
        <taxon>Heunggongvirae</taxon>
        <taxon>Uroviricota</taxon>
        <taxon>Caudoviricetes</taxon>
    </lineage>
</organism>
<proteinExistence type="predicted"/>
<evidence type="ECO:0000313" key="1">
    <source>
        <dbReference type="EMBL" id="DAF57236.1"/>
    </source>
</evidence>
<protein>
    <submittedName>
        <fullName evidence="1">Uncharacterized protein</fullName>
    </submittedName>
</protein>
<sequence length="146" mass="17141">MMFAAAAVVRDDQGRTFYEHPDAFTTTQLVFFPRLTDSELALYQADAIYEDEIEVLPRRRPQVPTILFTFCDEPNHIKAEFLRGKTVLIDFIDVDDTPELRETVRRWMLEIPKSLPAAVVVSVMFKNKQLIAWKFDYESKKYKRFA</sequence>
<name>A0A8S5T1J8_9CAUD</name>